<dbReference type="PIRSF" id="PIRSF000850">
    <property type="entry name" value="Phospholipase_D_PSS"/>
    <property type="match status" value="1"/>
</dbReference>
<dbReference type="EC" id="2.7.8.5" evidence="5 18"/>
<evidence type="ECO:0000256" key="8">
    <source>
        <dbReference type="ARBA" id="ARBA00022679"/>
    </source>
</evidence>
<reference evidence="21 22" key="1">
    <citation type="journal article" date="2004" name="Nature">
        <title>Genome evolution in yeasts.</title>
        <authorList>
            <consortium name="Genolevures"/>
            <person name="Dujon B."/>
            <person name="Sherman D."/>
            <person name="Fischer G."/>
            <person name="Durrens P."/>
            <person name="Casaregola S."/>
            <person name="Lafontaine I."/>
            <person name="de Montigny J."/>
            <person name="Marck C."/>
            <person name="Neuveglise C."/>
            <person name="Talla E."/>
            <person name="Goffard N."/>
            <person name="Frangeul L."/>
            <person name="Aigle M."/>
            <person name="Anthouard V."/>
            <person name="Babour A."/>
            <person name="Barbe V."/>
            <person name="Barnay S."/>
            <person name="Blanchin S."/>
            <person name="Beckerich J.M."/>
            <person name="Beyne E."/>
            <person name="Bleykasten C."/>
            <person name="Boisrame A."/>
            <person name="Boyer J."/>
            <person name="Cattolico L."/>
            <person name="Confanioleri F."/>
            <person name="de Daruvar A."/>
            <person name="Despons L."/>
            <person name="Fabre E."/>
            <person name="Fairhead C."/>
            <person name="Ferry-Dumazet H."/>
            <person name="Groppi A."/>
            <person name="Hantraye F."/>
            <person name="Hennequin C."/>
            <person name="Jauniaux N."/>
            <person name="Joyet P."/>
            <person name="Kachouri R."/>
            <person name="Kerrest A."/>
            <person name="Koszul R."/>
            <person name="Lemaire M."/>
            <person name="Lesur I."/>
            <person name="Ma L."/>
            <person name="Muller H."/>
            <person name="Nicaud J.M."/>
            <person name="Nikolski M."/>
            <person name="Oztas S."/>
            <person name="Ozier-Kalogeropoulos O."/>
            <person name="Pellenz S."/>
            <person name="Potier S."/>
            <person name="Richard G.F."/>
            <person name="Straub M.L."/>
            <person name="Suleau A."/>
            <person name="Swennene D."/>
            <person name="Tekaia F."/>
            <person name="Wesolowski-Louvel M."/>
            <person name="Westhof E."/>
            <person name="Wirth B."/>
            <person name="Zeniou-Meyer M."/>
            <person name="Zivanovic I."/>
            <person name="Bolotin-Fukuhara M."/>
            <person name="Thierry A."/>
            <person name="Bouchier C."/>
            <person name="Caudron B."/>
            <person name="Scarpelli C."/>
            <person name="Gaillardin C."/>
            <person name="Weissenbach J."/>
            <person name="Wincker P."/>
            <person name="Souciet J.L."/>
        </authorList>
    </citation>
    <scope>NUCLEOTIDE SEQUENCE [LARGE SCALE GENOMIC DNA]</scope>
    <source>
        <strain evidence="22">ATCC 2001 / BCRC 20586 / JCM 3761 / NBRC 0622 / NRRL Y-65 / CBS 138</strain>
    </source>
</reference>
<name>Q6FXL9_CANGA</name>
<dbReference type="GO" id="GO:0005524">
    <property type="term" value="F:ATP binding"/>
    <property type="evidence" value="ECO:0007669"/>
    <property type="project" value="UniProtKB-KW"/>
</dbReference>
<evidence type="ECO:0000256" key="17">
    <source>
        <dbReference type="ARBA" id="ARBA00058636"/>
    </source>
</evidence>
<evidence type="ECO:0000259" key="19">
    <source>
        <dbReference type="PROSITE" id="PS50035"/>
    </source>
</evidence>
<comment type="pathway">
    <text evidence="3">Lipid metabolism.</text>
</comment>
<evidence type="ECO:0000256" key="3">
    <source>
        <dbReference type="ARBA" id="ARBA00005189"/>
    </source>
</evidence>
<dbReference type="KEGG" id="cgr:2886693"/>
<gene>
    <name evidence="20" type="primary">PGS1</name>
    <name evidence="20 21" type="ordered locus">CAGL0B04741g</name>
</gene>
<dbReference type="SUPFAM" id="SSF56024">
    <property type="entry name" value="Phospholipase D/nuclease"/>
    <property type="match status" value="2"/>
</dbReference>
<dbReference type="GeneID" id="2886693"/>
<dbReference type="VEuPathDB" id="FungiDB:CAGL0B04741g"/>
<protein>
    <recommendedName>
        <fullName evidence="6 18">CDP-diacylglycerol--glycerol-3-phosphate 3-phosphatidyltransferase</fullName>
        <ecNumber evidence="5 18">2.7.8.5</ecNumber>
    </recommendedName>
</protein>
<dbReference type="PROSITE" id="PS50035">
    <property type="entry name" value="PLD"/>
    <property type="match status" value="1"/>
</dbReference>
<keyword evidence="9" id="KW-0677">Repeat</keyword>
<evidence type="ECO:0000256" key="7">
    <source>
        <dbReference type="ARBA" id="ARBA00022516"/>
    </source>
</evidence>
<keyword evidence="15 18" id="KW-1208">Phospholipid metabolism</keyword>
<evidence type="ECO:0000256" key="18">
    <source>
        <dbReference type="RuleBase" id="RU365024"/>
    </source>
</evidence>
<evidence type="ECO:0000256" key="5">
    <source>
        <dbReference type="ARBA" id="ARBA00013170"/>
    </source>
</evidence>
<dbReference type="AlphaFoldDB" id="Q6FXL9"/>
<evidence type="ECO:0000256" key="14">
    <source>
        <dbReference type="ARBA" id="ARBA00023209"/>
    </source>
</evidence>
<dbReference type="GO" id="GO:0005739">
    <property type="term" value="C:mitochondrion"/>
    <property type="evidence" value="ECO:0000316"/>
    <property type="project" value="CGD"/>
</dbReference>
<dbReference type="FunCoup" id="Q6FXL9">
    <property type="interactions" value="457"/>
</dbReference>
<dbReference type="STRING" id="284593.Q6FXL9"/>
<dbReference type="GO" id="GO:0008444">
    <property type="term" value="F:CDP-diacylglycerol-glycerol-3-phosphate 3-phosphatidyltransferase activity"/>
    <property type="evidence" value="ECO:0000315"/>
    <property type="project" value="CGD"/>
</dbReference>
<evidence type="ECO:0000256" key="15">
    <source>
        <dbReference type="ARBA" id="ARBA00023264"/>
    </source>
</evidence>
<dbReference type="FunFam" id="3.30.870.10:FF:000046">
    <property type="entry name" value="CDP-diacylglycerol--glycerol-3-phosphate 3-phosphatidyltransferase"/>
    <property type="match status" value="1"/>
</dbReference>
<evidence type="ECO:0000256" key="6">
    <source>
        <dbReference type="ARBA" id="ARBA00014944"/>
    </source>
</evidence>
<dbReference type="Gene3D" id="3.30.870.10">
    <property type="entry name" value="Endonuclease Chain A"/>
    <property type="match status" value="2"/>
</dbReference>
<evidence type="ECO:0000256" key="12">
    <source>
        <dbReference type="ARBA" id="ARBA00023098"/>
    </source>
</evidence>
<comment type="function">
    <text evidence="18">Functions in the biosynthesis of the anionic phospholipids phosphatidylglycerol and cardiolipin.</text>
</comment>
<dbReference type="Pfam" id="PF00614">
    <property type="entry name" value="PLDc"/>
    <property type="match status" value="1"/>
</dbReference>
<feature type="domain" description="PLD phosphodiesterase" evidence="19">
    <location>
        <begin position="162"/>
        <end position="188"/>
    </location>
</feature>
<dbReference type="EMBL" id="CR380948">
    <property type="protein sequence ID" value="CAG58076.1"/>
    <property type="molecule type" value="Genomic_DNA"/>
</dbReference>
<evidence type="ECO:0000313" key="20">
    <source>
        <dbReference type="CGD" id="CAL0127096"/>
    </source>
</evidence>
<proteinExistence type="inferred from homology"/>
<keyword evidence="7 18" id="KW-0444">Lipid biosynthesis</keyword>
<evidence type="ECO:0000313" key="22">
    <source>
        <dbReference type="Proteomes" id="UP000002428"/>
    </source>
</evidence>
<comment type="catalytic activity">
    <reaction evidence="16 18">
        <text>a CDP-1,2-diacyl-sn-glycerol + sn-glycerol 3-phosphate = a 1,2-diacyl-sn-glycero-3-phospho-(1'-sn-glycero-3'-phosphate) + CMP + H(+)</text>
        <dbReference type="Rhea" id="RHEA:12593"/>
        <dbReference type="ChEBI" id="CHEBI:15378"/>
        <dbReference type="ChEBI" id="CHEBI:57597"/>
        <dbReference type="ChEBI" id="CHEBI:58332"/>
        <dbReference type="ChEBI" id="CHEBI:60110"/>
        <dbReference type="ChEBI" id="CHEBI:60377"/>
        <dbReference type="EC" id="2.7.8.5"/>
    </reaction>
</comment>
<dbReference type="RefSeq" id="XP_445176.1">
    <property type="nucleotide sequence ID" value="XM_445176.1"/>
</dbReference>
<keyword evidence="22" id="KW-1185">Reference proteome</keyword>
<keyword evidence="12 18" id="KW-0443">Lipid metabolism</keyword>
<accession>Q6FXL9</accession>
<keyword evidence="11 18" id="KW-0067">ATP-binding</keyword>
<dbReference type="HOGENOM" id="CLU_030471_1_1_1"/>
<dbReference type="GO" id="GO:0031966">
    <property type="term" value="C:mitochondrial membrane"/>
    <property type="evidence" value="ECO:0007669"/>
    <property type="project" value="EnsemblFungi"/>
</dbReference>
<dbReference type="SMART" id="SM00155">
    <property type="entry name" value="PLDc"/>
    <property type="match status" value="2"/>
</dbReference>
<comment type="pathway">
    <text evidence="2 18">Phospholipid metabolism; phosphatidylglycerol biosynthesis; phosphatidylglycerol from CDP-diacylglycerol: step 1/2.</text>
</comment>
<dbReference type="CGD" id="CAL0127096">
    <property type="gene designation" value="PGS1"/>
</dbReference>
<dbReference type="GO" id="GO:0032049">
    <property type="term" value="P:cardiolipin biosynthetic process"/>
    <property type="evidence" value="ECO:0000315"/>
    <property type="project" value="CGD"/>
</dbReference>
<comment type="function">
    <text evidence="17">Essential for the viability of mitochondrial petite mutant. Catalyzes the committed step to the synthesis of the acidic phospholipids.</text>
</comment>
<dbReference type="InterPro" id="IPR001736">
    <property type="entry name" value="PLipase_D/transphosphatidylase"/>
</dbReference>
<keyword evidence="10 18" id="KW-0547">Nucleotide-binding</keyword>
<evidence type="ECO:0000256" key="2">
    <source>
        <dbReference type="ARBA" id="ARBA00005042"/>
    </source>
</evidence>
<dbReference type="PANTHER" id="PTHR12586:SF1">
    <property type="entry name" value="CDP-DIACYLGLYCEROL--GLYCEROL-3-PHOSPHATE 3-PHOSPHATIDYLTRANSFERASE, MITOCHONDRIAL"/>
    <property type="match status" value="1"/>
</dbReference>
<evidence type="ECO:0000256" key="16">
    <source>
        <dbReference type="ARBA" id="ARBA00048586"/>
    </source>
</evidence>
<dbReference type="UniPathway" id="UPA00084">
    <property type="reaction ID" value="UER00503"/>
</dbReference>
<organism evidence="21 22">
    <name type="scientific">Candida glabrata (strain ATCC 2001 / BCRC 20586 / JCM 3761 / NBRC 0622 / NRRL Y-65 / CBS 138)</name>
    <name type="common">Yeast</name>
    <name type="synonym">Nakaseomyces glabratus</name>
    <dbReference type="NCBI Taxonomy" id="284593"/>
    <lineage>
        <taxon>Eukaryota</taxon>
        <taxon>Fungi</taxon>
        <taxon>Dikarya</taxon>
        <taxon>Ascomycota</taxon>
        <taxon>Saccharomycotina</taxon>
        <taxon>Saccharomycetes</taxon>
        <taxon>Saccharomycetales</taxon>
        <taxon>Saccharomycetaceae</taxon>
        <taxon>Nakaseomyces</taxon>
    </lineage>
</organism>
<dbReference type="FunFam" id="3.30.870.10:FF:000044">
    <property type="entry name" value="CDP-diacylglycerol--glycerol-3-phosphate 3-phosphatidyltransferase"/>
    <property type="match status" value="1"/>
</dbReference>
<dbReference type="CDD" id="cd09135">
    <property type="entry name" value="PLDc_PGS1_euk_1"/>
    <property type="match status" value="1"/>
</dbReference>
<sequence>MLPTSIAPNHCRVYSHQLRKFMTQPSNYYESVQSSLSYLKTKFLFKRGEIEVIESPSEFYDTLKKKITTAKKRVFIASLYLGSSEDELIKCVSDAMKNNKDLKVSFLIDGLRGTRETPAKCSASLLATLVRDYGNRVDTRLYRTPAYVGWKRLLIPKRYNEGIGLQHMKIYGFDDEVLLSGANLSNDYFTNRQDRYYLFKRKEFTDYYYSLHKTISALSYKVEYSNNNQKYKMFWPSDNLANEPIHGRRQFLKKSSLVISEFLNRPRKPNIPIDDLGKYPTTVYPVSQFTPLFNRGYDESTERPAVLKLINSMCSPLNEWFFTAGYFNMLPDIKKALFSCRAKAGTVITASPYANGFFESKGMSGSIPDAYLYLSKKFLKDVRKSGKSDTITLREWQRGVVNKPNGWSYHAKGIWITDSTDDSDKGYPVGTIIGSSNYTRRAYSLDLESNAIIVTKDEQLRENMQHELDNILKYTKPVNLEDFNNEAHRQVNTKVKVATAMLGKRL</sequence>
<dbReference type="OMA" id="HKCLAQC"/>
<evidence type="ECO:0000256" key="11">
    <source>
        <dbReference type="ARBA" id="ARBA00022840"/>
    </source>
</evidence>
<dbReference type="Proteomes" id="UP000002428">
    <property type="component" value="Chromosome B"/>
</dbReference>
<evidence type="ECO:0000256" key="9">
    <source>
        <dbReference type="ARBA" id="ARBA00022737"/>
    </source>
</evidence>
<comment type="subcellular location">
    <subcellularLocation>
        <location evidence="1 18">Mitochondrion</location>
    </subcellularLocation>
</comment>
<dbReference type="CDD" id="cd09137">
    <property type="entry name" value="PLDc_PGS1_euk_2"/>
    <property type="match status" value="1"/>
</dbReference>
<dbReference type="eggNOG" id="KOG3964">
    <property type="taxonomic scope" value="Eukaryota"/>
</dbReference>
<dbReference type="PANTHER" id="PTHR12586">
    <property type="entry name" value="CDP-DIACYLGLYCEROL--SERINE O-PHOSPHATIDYLTRANSFERASE"/>
    <property type="match status" value="1"/>
</dbReference>
<dbReference type="InParanoid" id="Q6FXL9"/>
<dbReference type="InterPro" id="IPR016270">
    <property type="entry name" value="PGS1"/>
</dbReference>
<evidence type="ECO:0000256" key="4">
    <source>
        <dbReference type="ARBA" id="ARBA00010682"/>
    </source>
</evidence>
<evidence type="ECO:0000313" key="21">
    <source>
        <dbReference type="EMBL" id="CAG58076.1"/>
    </source>
</evidence>
<keyword evidence="14 18" id="KW-0594">Phospholipid biosynthesis</keyword>
<keyword evidence="13 18" id="KW-0496">Mitochondrion</keyword>
<evidence type="ECO:0000256" key="1">
    <source>
        <dbReference type="ARBA" id="ARBA00004173"/>
    </source>
</evidence>
<evidence type="ECO:0000256" key="10">
    <source>
        <dbReference type="ARBA" id="ARBA00022741"/>
    </source>
</evidence>
<comment type="similarity">
    <text evidence="4 18">Belongs to the CDP-alcohol phosphatidyltransferase class-II family.</text>
</comment>
<evidence type="ECO:0000256" key="13">
    <source>
        <dbReference type="ARBA" id="ARBA00023128"/>
    </source>
</evidence>
<keyword evidence="8 18" id="KW-0808">Transferase</keyword>